<accession>A0A3Q3H3G4</accession>
<dbReference type="STRING" id="37003.ENSKMAP00000030082"/>
<protein>
    <submittedName>
        <fullName evidence="1">Uncharacterized protein</fullName>
    </submittedName>
</protein>
<sequence>MDPPATYYGQLDKRNPVISAFKRDIKSFLTQMKQAASSINPDNSSQAKGIKILVEIWKQYKHRLPDELYQEHMLQIADFLYGIKWYQMALWYGYGPCLLQFSSVKVTEVTDVDHFIACFFPEGFDSEQDTCAMKMRAMLGCALCVFEEERKCSILSEEGLCELLRVLNFIRIMMQAFQQHEHFSWLIYKGSLHIYNICRYLMAMKHSEQ</sequence>
<dbReference type="Ensembl" id="ENSKMAT00000030454.1">
    <property type="protein sequence ID" value="ENSKMAP00000030082.1"/>
    <property type="gene ID" value="ENSKMAG00000022227.1"/>
</dbReference>
<proteinExistence type="predicted"/>
<dbReference type="GeneTree" id="ENSGT00990000204242"/>
<dbReference type="InterPro" id="IPR027912">
    <property type="entry name" value="CFAP54"/>
</dbReference>
<dbReference type="GO" id="GO:0060271">
    <property type="term" value="P:cilium assembly"/>
    <property type="evidence" value="ECO:0007669"/>
    <property type="project" value="TreeGrafter"/>
</dbReference>
<dbReference type="Pfam" id="PF14858">
    <property type="entry name" value="CFAP54_N"/>
    <property type="match status" value="1"/>
</dbReference>
<dbReference type="PANTHER" id="PTHR33487:SF1">
    <property type="entry name" value="CILIA- AND FLAGELLA-ASSOCIATED PROTEIN 54"/>
    <property type="match status" value="1"/>
</dbReference>
<dbReference type="PANTHER" id="PTHR33487">
    <property type="entry name" value="CILIA- AND FLAGELLA-ASSOCIATED PROTEIN 54"/>
    <property type="match status" value="1"/>
</dbReference>
<evidence type="ECO:0000313" key="2">
    <source>
        <dbReference type="Proteomes" id="UP000264800"/>
    </source>
</evidence>
<organism evidence="1 2">
    <name type="scientific">Kryptolebias marmoratus</name>
    <name type="common">Mangrove killifish</name>
    <name type="synonym">Rivulus marmoratus</name>
    <dbReference type="NCBI Taxonomy" id="37003"/>
    <lineage>
        <taxon>Eukaryota</taxon>
        <taxon>Metazoa</taxon>
        <taxon>Chordata</taxon>
        <taxon>Craniata</taxon>
        <taxon>Vertebrata</taxon>
        <taxon>Euteleostomi</taxon>
        <taxon>Actinopterygii</taxon>
        <taxon>Neopterygii</taxon>
        <taxon>Teleostei</taxon>
        <taxon>Neoteleostei</taxon>
        <taxon>Acanthomorphata</taxon>
        <taxon>Ovalentaria</taxon>
        <taxon>Atherinomorphae</taxon>
        <taxon>Cyprinodontiformes</taxon>
        <taxon>Rivulidae</taxon>
        <taxon>Kryptolebias</taxon>
    </lineage>
</organism>
<name>A0A3Q3H3G4_KRYMA</name>
<keyword evidence="2" id="KW-1185">Reference proteome</keyword>
<reference evidence="1" key="2">
    <citation type="submission" date="2025-09" db="UniProtKB">
        <authorList>
            <consortium name="Ensembl"/>
        </authorList>
    </citation>
    <scope>IDENTIFICATION</scope>
</reference>
<reference evidence="1" key="1">
    <citation type="submission" date="2025-08" db="UniProtKB">
        <authorList>
            <consortium name="Ensembl"/>
        </authorList>
    </citation>
    <scope>IDENTIFICATION</scope>
</reference>
<dbReference type="AlphaFoldDB" id="A0A3Q3H3G4"/>
<dbReference type="OMA" id="IVIYRIC"/>
<evidence type="ECO:0000313" key="1">
    <source>
        <dbReference type="Ensembl" id="ENSKMAP00000030082.1"/>
    </source>
</evidence>
<dbReference type="Proteomes" id="UP000264800">
    <property type="component" value="Unplaced"/>
</dbReference>